<feature type="signal peptide" evidence="3">
    <location>
        <begin position="1"/>
        <end position="29"/>
    </location>
</feature>
<feature type="domain" description="Caspase family p20" evidence="4">
    <location>
        <begin position="29"/>
        <end position="158"/>
    </location>
</feature>
<reference evidence="5" key="2">
    <citation type="submission" date="2023-01" db="EMBL/GenBank/DDBJ databases">
        <title>Draft genome sequence of Sulfitobacter pacificus strain NBRC 109915.</title>
        <authorList>
            <person name="Sun Q."/>
            <person name="Mori K."/>
        </authorList>
    </citation>
    <scope>NUCLEOTIDE SEQUENCE</scope>
    <source>
        <strain evidence="5">NBRC 109915</strain>
    </source>
</reference>
<evidence type="ECO:0000313" key="5">
    <source>
        <dbReference type="EMBL" id="GLQ28102.1"/>
    </source>
</evidence>
<comment type="similarity">
    <text evidence="1">Belongs to the peptidase C14A family.</text>
</comment>
<gene>
    <name evidence="5" type="ORF">GCM10007927_29050</name>
</gene>
<dbReference type="RefSeq" id="WP_284374536.1">
    <property type="nucleotide sequence ID" value="NZ_BSNL01000001.1"/>
</dbReference>
<feature type="compositionally biased region" description="Pro residues" evidence="2">
    <location>
        <begin position="280"/>
        <end position="290"/>
    </location>
</feature>
<dbReference type="PANTHER" id="PTHR22576">
    <property type="entry name" value="MUCOSA ASSOCIATED LYMPHOID TISSUE LYMPHOMA TRANSLOCATION PROTEIN 1/PARACASPASE"/>
    <property type="match status" value="1"/>
</dbReference>
<keyword evidence="6" id="KW-1185">Reference proteome</keyword>
<keyword evidence="3" id="KW-0732">Signal</keyword>
<evidence type="ECO:0000256" key="2">
    <source>
        <dbReference type="SAM" id="MobiDB-lite"/>
    </source>
</evidence>
<name>A0ABQ5VMG3_9RHOB</name>
<dbReference type="SMART" id="SM00115">
    <property type="entry name" value="CASc"/>
    <property type="match status" value="1"/>
</dbReference>
<proteinExistence type="inferred from homology"/>
<dbReference type="SUPFAM" id="SSF52129">
    <property type="entry name" value="Caspase-like"/>
    <property type="match status" value="1"/>
</dbReference>
<dbReference type="InterPro" id="IPR029030">
    <property type="entry name" value="Caspase-like_dom_sf"/>
</dbReference>
<dbReference type="InterPro" id="IPR015917">
    <property type="entry name" value="Pept_C14A"/>
</dbReference>
<evidence type="ECO:0000256" key="1">
    <source>
        <dbReference type="ARBA" id="ARBA00010134"/>
    </source>
</evidence>
<dbReference type="Proteomes" id="UP001161388">
    <property type="component" value="Unassembled WGS sequence"/>
</dbReference>
<accession>A0ABQ5VMG3</accession>
<evidence type="ECO:0000313" key="6">
    <source>
        <dbReference type="Proteomes" id="UP001161388"/>
    </source>
</evidence>
<dbReference type="PROSITE" id="PS50208">
    <property type="entry name" value="CASPASE_P20"/>
    <property type="match status" value="1"/>
</dbReference>
<comment type="caution">
    <text evidence="5">The sequence shown here is derived from an EMBL/GenBank/DDBJ whole genome shotgun (WGS) entry which is preliminary data.</text>
</comment>
<reference evidence="5" key="1">
    <citation type="journal article" date="2014" name="Int. J. Syst. Evol. Microbiol.">
        <title>Complete genome of a new Firmicutes species belonging to the dominant human colonic microbiota ('Ruminococcus bicirculans') reveals two chromosomes and a selective capacity to utilize plant glucans.</title>
        <authorList>
            <consortium name="NISC Comparative Sequencing Program"/>
            <person name="Wegmann U."/>
            <person name="Louis P."/>
            <person name="Goesmann A."/>
            <person name="Henrissat B."/>
            <person name="Duncan S.H."/>
            <person name="Flint H.J."/>
        </authorList>
    </citation>
    <scope>NUCLEOTIDE SEQUENCE</scope>
    <source>
        <strain evidence="5">NBRC 109915</strain>
    </source>
</reference>
<dbReference type="EMBL" id="BSNL01000001">
    <property type="protein sequence ID" value="GLQ28102.1"/>
    <property type="molecule type" value="Genomic_DNA"/>
</dbReference>
<sequence>MHKLSGIAQWYAALLFAAVLLSMTTAAQAERVALVVGNAQYENTQPLANPRNDAEAVAAALRNLGFDVFDGYDLTRSAFEELIRDFARGSQDADAAVLYYAGHGLEVGNINYLVPVDANIRDETDLKFETVTLDDIIGFMERENRTNLIFLDACRDNPMARNLSLNMGTRSVAVGRGLAPVETGVGTLIAYATQPGNVALDGVGRHSPFTDALLDHIATPDLDVEIMMRSVRRDVMQKTGGQQIPWSSSSLTGSFIFQNKPAQSALPASVPPVSTSKPATPAPQATPDPAPKIELSSVTPDGTEKPEAAATPPQVEQPDKRELARGLQTELNRLGCNAGAPDGIWGRKSRAALALLAKHAPAAKIAGLEPTEALLHHAEQLEGRICPLTCAVTENLINGACQRKTCAKGQRLSSRGQCYTPQATTARRRSAPKSSSSCFTYNGQTYCD</sequence>
<organism evidence="5 6">
    <name type="scientific">Sulfitobacter pacificus</name>
    <dbReference type="NCBI Taxonomy" id="1499314"/>
    <lineage>
        <taxon>Bacteria</taxon>
        <taxon>Pseudomonadati</taxon>
        <taxon>Pseudomonadota</taxon>
        <taxon>Alphaproteobacteria</taxon>
        <taxon>Rhodobacterales</taxon>
        <taxon>Roseobacteraceae</taxon>
        <taxon>Sulfitobacter</taxon>
    </lineage>
</organism>
<dbReference type="InterPro" id="IPR001309">
    <property type="entry name" value="Pept_C14_p20"/>
</dbReference>
<dbReference type="InterPro" id="IPR052039">
    <property type="entry name" value="Caspase-related_regulators"/>
</dbReference>
<feature type="region of interest" description="Disordered" evidence="2">
    <location>
        <begin position="263"/>
        <end position="320"/>
    </location>
</feature>
<dbReference type="Gene3D" id="3.40.50.1460">
    <property type="match status" value="1"/>
</dbReference>
<dbReference type="Pfam" id="PF00656">
    <property type="entry name" value="Peptidase_C14"/>
    <property type="match status" value="1"/>
</dbReference>
<evidence type="ECO:0000259" key="4">
    <source>
        <dbReference type="PROSITE" id="PS50208"/>
    </source>
</evidence>
<dbReference type="PANTHER" id="PTHR22576:SF37">
    <property type="entry name" value="MUCOSA-ASSOCIATED LYMPHOID TISSUE LYMPHOMA TRANSLOCATION PROTEIN 1"/>
    <property type="match status" value="1"/>
</dbReference>
<protein>
    <recommendedName>
        <fullName evidence="4">Caspase family p20 domain-containing protein</fullName>
    </recommendedName>
</protein>
<evidence type="ECO:0000256" key="3">
    <source>
        <dbReference type="SAM" id="SignalP"/>
    </source>
</evidence>
<dbReference type="InterPro" id="IPR011600">
    <property type="entry name" value="Pept_C14_caspase"/>
</dbReference>
<feature type="chain" id="PRO_5045984565" description="Caspase family p20 domain-containing protein" evidence="3">
    <location>
        <begin position="30"/>
        <end position="448"/>
    </location>
</feature>